<feature type="domain" description="Gfo/Idh/MocA-like oxidoreductase N-terminal" evidence="3">
    <location>
        <begin position="1"/>
        <end position="113"/>
    </location>
</feature>
<dbReference type="InterPro" id="IPR050984">
    <property type="entry name" value="Gfo/Idh/MocA_domain"/>
</dbReference>
<dbReference type="AlphaFoldDB" id="A0A921SS94"/>
<dbReference type="EMBL" id="DYUC01000045">
    <property type="protein sequence ID" value="HJG86346.1"/>
    <property type="molecule type" value="Genomic_DNA"/>
</dbReference>
<evidence type="ECO:0000256" key="1">
    <source>
        <dbReference type="ARBA" id="ARBA00010928"/>
    </source>
</evidence>
<dbReference type="PANTHER" id="PTHR22604:SF105">
    <property type="entry name" value="TRANS-1,2-DIHYDROBENZENE-1,2-DIOL DEHYDROGENASE"/>
    <property type="match status" value="1"/>
</dbReference>
<dbReference type="SUPFAM" id="SSF55347">
    <property type="entry name" value="Glyceraldehyde-3-phosphate dehydrogenase-like, C-terminal domain"/>
    <property type="match status" value="1"/>
</dbReference>
<dbReference type="SUPFAM" id="SSF51735">
    <property type="entry name" value="NAD(P)-binding Rossmann-fold domains"/>
    <property type="match status" value="1"/>
</dbReference>
<keyword evidence="2" id="KW-0560">Oxidoreductase</keyword>
<protein>
    <submittedName>
        <fullName evidence="5">Gfo/Idh/MocA family oxidoreductase</fullName>
    </submittedName>
</protein>
<proteinExistence type="inferred from homology"/>
<name>A0A921SS94_9FIRM</name>
<dbReference type="PANTHER" id="PTHR22604">
    <property type="entry name" value="OXIDOREDUCTASES"/>
    <property type="match status" value="1"/>
</dbReference>
<evidence type="ECO:0000259" key="3">
    <source>
        <dbReference type="Pfam" id="PF01408"/>
    </source>
</evidence>
<accession>A0A921SS94</accession>
<dbReference type="Pfam" id="PF22725">
    <property type="entry name" value="GFO_IDH_MocA_C3"/>
    <property type="match status" value="1"/>
</dbReference>
<evidence type="ECO:0000256" key="2">
    <source>
        <dbReference type="ARBA" id="ARBA00023002"/>
    </source>
</evidence>
<reference evidence="5" key="2">
    <citation type="submission" date="2021-09" db="EMBL/GenBank/DDBJ databases">
        <authorList>
            <person name="Gilroy R."/>
        </authorList>
    </citation>
    <scope>NUCLEOTIDE SEQUENCE</scope>
    <source>
        <strain evidence="5">CHK179-5677</strain>
    </source>
</reference>
<dbReference type="InterPro" id="IPR000683">
    <property type="entry name" value="Gfo/Idh/MocA-like_OxRdtase_N"/>
</dbReference>
<organism evidence="5 6">
    <name type="scientific">Pseudoflavonifractor capillosus</name>
    <dbReference type="NCBI Taxonomy" id="106588"/>
    <lineage>
        <taxon>Bacteria</taxon>
        <taxon>Bacillati</taxon>
        <taxon>Bacillota</taxon>
        <taxon>Clostridia</taxon>
        <taxon>Eubacteriales</taxon>
        <taxon>Oscillospiraceae</taxon>
        <taxon>Pseudoflavonifractor</taxon>
    </lineage>
</organism>
<feature type="domain" description="GFO/IDH/MocA-like oxidoreductase" evidence="4">
    <location>
        <begin position="138"/>
        <end position="241"/>
    </location>
</feature>
<dbReference type="Gene3D" id="3.30.360.10">
    <property type="entry name" value="Dihydrodipicolinate Reductase, domain 2"/>
    <property type="match status" value="1"/>
</dbReference>
<evidence type="ECO:0000259" key="4">
    <source>
        <dbReference type="Pfam" id="PF22725"/>
    </source>
</evidence>
<dbReference type="GO" id="GO:0000166">
    <property type="term" value="F:nucleotide binding"/>
    <property type="evidence" value="ECO:0007669"/>
    <property type="project" value="InterPro"/>
</dbReference>
<dbReference type="Gene3D" id="3.40.50.720">
    <property type="entry name" value="NAD(P)-binding Rossmann-like Domain"/>
    <property type="match status" value="1"/>
</dbReference>
<dbReference type="InterPro" id="IPR036291">
    <property type="entry name" value="NAD(P)-bd_dom_sf"/>
</dbReference>
<dbReference type="InterPro" id="IPR055170">
    <property type="entry name" value="GFO_IDH_MocA-like_dom"/>
</dbReference>
<evidence type="ECO:0000313" key="6">
    <source>
        <dbReference type="Proteomes" id="UP000760668"/>
    </source>
</evidence>
<gene>
    <name evidence="5" type="ORF">K8V01_04895</name>
</gene>
<comment type="similarity">
    <text evidence="1">Belongs to the Gfo/Idh/MocA family.</text>
</comment>
<dbReference type="Pfam" id="PF01408">
    <property type="entry name" value="GFO_IDH_MocA"/>
    <property type="match status" value="1"/>
</dbReference>
<reference evidence="5" key="1">
    <citation type="journal article" date="2021" name="PeerJ">
        <title>Extensive microbial diversity within the chicken gut microbiome revealed by metagenomics and culture.</title>
        <authorList>
            <person name="Gilroy R."/>
            <person name="Ravi A."/>
            <person name="Getino M."/>
            <person name="Pursley I."/>
            <person name="Horton D.L."/>
            <person name="Alikhan N.F."/>
            <person name="Baker D."/>
            <person name="Gharbi K."/>
            <person name="Hall N."/>
            <person name="Watson M."/>
            <person name="Adriaenssens E.M."/>
            <person name="Foster-Nyarko E."/>
            <person name="Jarju S."/>
            <person name="Secka A."/>
            <person name="Antonio M."/>
            <person name="Oren A."/>
            <person name="Chaudhuri R.R."/>
            <person name="La Ragione R."/>
            <person name="Hildebrand F."/>
            <person name="Pallen M.J."/>
        </authorList>
    </citation>
    <scope>NUCLEOTIDE SEQUENCE</scope>
    <source>
        <strain evidence="5">CHK179-5677</strain>
    </source>
</reference>
<dbReference type="Proteomes" id="UP000760668">
    <property type="component" value="Unassembled WGS sequence"/>
</dbReference>
<comment type="caution">
    <text evidence="5">The sequence shown here is derived from an EMBL/GenBank/DDBJ whole genome shotgun (WGS) entry which is preliminary data.</text>
</comment>
<evidence type="ECO:0000313" key="5">
    <source>
        <dbReference type="EMBL" id="HJG86346.1"/>
    </source>
</evidence>
<dbReference type="GO" id="GO:0016491">
    <property type="term" value="F:oxidoreductase activity"/>
    <property type="evidence" value="ECO:0007669"/>
    <property type="project" value="UniProtKB-KW"/>
</dbReference>
<sequence>MNFGVIGFGNIARRFAQSIPYTSGGRICAIASRSLSPEDPVLRSSPGVRLYRDYGALLRDPEVEAVYIALPHKLHAVWAVEALRRRRPVLCEKPAALTVEEMEEIARVSAEEHTYFLEALKTKFAPGLERLRRDTALLGPLRTIETCFCYDASEERDSFLFDPAQGGALNDLGPYVAGFPLALMSGRAVREISGALTRQGGIDLHFQAALTFEGGVTALLEGGIDQDRARRAVIRGELGSITVPDFHRLTGYEIALEGRPPILRRFPAPGDDMTGEIQALIDDVAAGRIESPRHSHADTLQILRVLRDIRADGASAL</sequence>
<dbReference type="RefSeq" id="WP_295368142.1">
    <property type="nucleotide sequence ID" value="NZ_DYUC01000045.1"/>
</dbReference>